<evidence type="ECO:0000259" key="1">
    <source>
        <dbReference type="Pfam" id="PF07995"/>
    </source>
</evidence>
<dbReference type="PANTHER" id="PTHR19328">
    <property type="entry name" value="HEDGEHOG-INTERACTING PROTEIN"/>
    <property type="match status" value="1"/>
</dbReference>
<dbReference type="HOGENOM" id="CLU_012253_1_0_5"/>
<dbReference type="SUPFAM" id="SSF50952">
    <property type="entry name" value="Soluble quinoprotein glucose dehydrogenase"/>
    <property type="match status" value="1"/>
</dbReference>
<dbReference type="PATRIC" id="fig|1123069.3.peg.2723"/>
<organism evidence="2 3">
    <name type="scientific">Rubellimicrobium thermophilum DSM 16684</name>
    <dbReference type="NCBI Taxonomy" id="1123069"/>
    <lineage>
        <taxon>Bacteria</taxon>
        <taxon>Pseudomonadati</taxon>
        <taxon>Pseudomonadota</taxon>
        <taxon>Alphaproteobacteria</taxon>
        <taxon>Rhodobacterales</taxon>
        <taxon>Roseobacteraceae</taxon>
        <taxon>Rubellimicrobium</taxon>
    </lineage>
</organism>
<dbReference type="STRING" id="1123069.ruthe_02747"/>
<dbReference type="PANTHER" id="PTHR19328:SF75">
    <property type="entry name" value="ALDOSE SUGAR DEHYDROGENASE YLII"/>
    <property type="match status" value="1"/>
</dbReference>
<comment type="caution">
    <text evidence="2">The sequence shown here is derived from an EMBL/GenBank/DDBJ whole genome shotgun (WGS) entry which is preliminary data.</text>
</comment>
<dbReference type="InterPro" id="IPR011041">
    <property type="entry name" value="Quinoprot_gluc/sorb_DH_b-prop"/>
</dbReference>
<dbReference type="Pfam" id="PF07995">
    <property type="entry name" value="GSDH"/>
    <property type="match status" value="1"/>
</dbReference>
<name>S9RYQ7_9RHOB</name>
<keyword evidence="3" id="KW-1185">Reference proteome</keyword>
<sequence>MLAEDGRSLSEVQDIFVQEPPSDSPMHYGSRILFLPDGTLAITTGEHSRAPERERAQDPQATWGKVIRINPDGSIPPDNPHAEDRAGHPAVWTLGHRNPQGAALDARGQLWIVEHGARGGDELNLIRRGANYGWPVVSYGVEYSGAPIGSGEPRGEGFEEPVYYWDPVIAPSGLAFYEGSMFDGWSGDLLIGSLNPGGLVRLRQGEDGRITGEERLLGEIGRLRDVEVLEDGALLLLIDDPRGGILRVTPG</sequence>
<gene>
    <name evidence="2" type="ORF">ruthe_02747</name>
</gene>
<dbReference type="Proteomes" id="UP000015346">
    <property type="component" value="Unassembled WGS sequence"/>
</dbReference>
<feature type="domain" description="Glucose/Sorbosone dehydrogenase" evidence="1">
    <location>
        <begin position="3"/>
        <end position="247"/>
    </location>
</feature>
<dbReference type="EMBL" id="AOLV01000033">
    <property type="protein sequence ID" value="EPX83130.1"/>
    <property type="molecule type" value="Genomic_DNA"/>
</dbReference>
<reference evidence="2 3" key="1">
    <citation type="journal article" date="2013" name="Stand. Genomic Sci.">
        <title>Genome sequence of the reddish-pigmented Rubellimicrobium thermophilum type strain (DSM 16684(T)), a member of the Roseobacter clade.</title>
        <authorList>
            <person name="Fiebig A."/>
            <person name="Riedel T."/>
            <person name="Gronow S."/>
            <person name="Petersen J."/>
            <person name="Klenk H.P."/>
            <person name="Goker M."/>
        </authorList>
    </citation>
    <scope>NUCLEOTIDE SEQUENCE [LARGE SCALE GENOMIC DNA]</scope>
    <source>
        <strain evidence="2 3">DSM 16684</strain>
    </source>
</reference>
<dbReference type="Gene3D" id="2.120.10.30">
    <property type="entry name" value="TolB, C-terminal domain"/>
    <property type="match status" value="1"/>
</dbReference>
<dbReference type="AlphaFoldDB" id="S9RYQ7"/>
<dbReference type="InterPro" id="IPR011042">
    <property type="entry name" value="6-blade_b-propeller_TolB-like"/>
</dbReference>
<dbReference type="InterPro" id="IPR012938">
    <property type="entry name" value="Glc/Sorbosone_DH"/>
</dbReference>
<evidence type="ECO:0000313" key="2">
    <source>
        <dbReference type="EMBL" id="EPX83130.1"/>
    </source>
</evidence>
<protein>
    <submittedName>
        <fullName evidence="2">Glucose / Sorbosone dehydrogenase</fullName>
    </submittedName>
</protein>
<accession>S9RYQ7</accession>
<evidence type="ECO:0000313" key="3">
    <source>
        <dbReference type="Proteomes" id="UP000015346"/>
    </source>
</evidence>
<proteinExistence type="predicted"/>